<proteinExistence type="predicted"/>
<dbReference type="AlphaFoldDB" id="A0A0A9FHU0"/>
<sequence>MFSMCPHLTCHACPLALLTSQESLLELVVDNSNH</sequence>
<protein>
    <submittedName>
        <fullName evidence="1">Uncharacterized protein</fullName>
    </submittedName>
</protein>
<dbReference type="EMBL" id="GBRH01185316">
    <property type="protein sequence ID" value="JAE12580.1"/>
    <property type="molecule type" value="Transcribed_RNA"/>
</dbReference>
<accession>A0A0A9FHU0</accession>
<name>A0A0A9FHU0_ARUDO</name>
<reference evidence="1" key="1">
    <citation type="submission" date="2014-09" db="EMBL/GenBank/DDBJ databases">
        <authorList>
            <person name="Magalhaes I.L.F."/>
            <person name="Oliveira U."/>
            <person name="Santos F.R."/>
            <person name="Vidigal T.H.D.A."/>
            <person name="Brescovit A.D."/>
            <person name="Santos A.J."/>
        </authorList>
    </citation>
    <scope>NUCLEOTIDE SEQUENCE</scope>
    <source>
        <tissue evidence="1">Shoot tissue taken approximately 20 cm above the soil surface</tissue>
    </source>
</reference>
<reference evidence="1" key="2">
    <citation type="journal article" date="2015" name="Data Brief">
        <title>Shoot transcriptome of the giant reed, Arundo donax.</title>
        <authorList>
            <person name="Barrero R.A."/>
            <person name="Guerrero F.D."/>
            <person name="Moolhuijzen P."/>
            <person name="Goolsby J.A."/>
            <person name="Tidwell J."/>
            <person name="Bellgard S.E."/>
            <person name="Bellgard M.I."/>
        </authorList>
    </citation>
    <scope>NUCLEOTIDE SEQUENCE</scope>
    <source>
        <tissue evidence="1">Shoot tissue taken approximately 20 cm above the soil surface</tissue>
    </source>
</reference>
<organism evidence="1">
    <name type="scientific">Arundo donax</name>
    <name type="common">Giant reed</name>
    <name type="synonym">Donax arundinaceus</name>
    <dbReference type="NCBI Taxonomy" id="35708"/>
    <lineage>
        <taxon>Eukaryota</taxon>
        <taxon>Viridiplantae</taxon>
        <taxon>Streptophyta</taxon>
        <taxon>Embryophyta</taxon>
        <taxon>Tracheophyta</taxon>
        <taxon>Spermatophyta</taxon>
        <taxon>Magnoliopsida</taxon>
        <taxon>Liliopsida</taxon>
        <taxon>Poales</taxon>
        <taxon>Poaceae</taxon>
        <taxon>PACMAD clade</taxon>
        <taxon>Arundinoideae</taxon>
        <taxon>Arundineae</taxon>
        <taxon>Arundo</taxon>
    </lineage>
</organism>
<evidence type="ECO:0000313" key="1">
    <source>
        <dbReference type="EMBL" id="JAE12580.1"/>
    </source>
</evidence>